<organism evidence="1 2">
    <name type="scientific">Pinctada imbricata</name>
    <name type="common">Atlantic pearl-oyster</name>
    <name type="synonym">Pinctada martensii</name>
    <dbReference type="NCBI Taxonomy" id="66713"/>
    <lineage>
        <taxon>Eukaryota</taxon>
        <taxon>Metazoa</taxon>
        <taxon>Spiralia</taxon>
        <taxon>Lophotrochozoa</taxon>
        <taxon>Mollusca</taxon>
        <taxon>Bivalvia</taxon>
        <taxon>Autobranchia</taxon>
        <taxon>Pteriomorphia</taxon>
        <taxon>Pterioida</taxon>
        <taxon>Pterioidea</taxon>
        <taxon>Pteriidae</taxon>
        <taxon>Pinctada</taxon>
    </lineage>
</organism>
<evidence type="ECO:0000313" key="2">
    <source>
        <dbReference type="Proteomes" id="UP001186944"/>
    </source>
</evidence>
<name>A0AA88XYC6_PINIB</name>
<gene>
    <name evidence="1" type="ORF">FSP39_024256</name>
</gene>
<sequence>MADVASVFPKMQDRRLSLIGKQLNRVRKTTSITNDKLKDRCSRYGKAMDRDKKSYQYKIWQKRQPLQRNFVHARGTMKCLKKHRDMTLVEDDPAKPYGMYGGMSLKDLHTEIECVIRDSHPRVRRIRRADKLLTDGRHDGRILGNREAREQLEIILNRPVFPKKRERGLYPPFRPCSVDSNELTSASGLRLPPIQVSRENTRDRLLGRPMSKRMYGGRASTFAFEPNTVR</sequence>
<keyword evidence="2" id="KW-1185">Reference proteome</keyword>
<dbReference type="Proteomes" id="UP001186944">
    <property type="component" value="Unassembled WGS sequence"/>
</dbReference>
<reference evidence="1" key="1">
    <citation type="submission" date="2019-08" db="EMBL/GenBank/DDBJ databases">
        <title>The improved chromosome-level genome for the pearl oyster Pinctada fucata martensii using PacBio sequencing and Hi-C.</title>
        <authorList>
            <person name="Zheng Z."/>
        </authorList>
    </citation>
    <scope>NUCLEOTIDE SEQUENCE</scope>
    <source>
        <strain evidence="1">ZZ-2019</strain>
        <tissue evidence="1">Adductor muscle</tissue>
    </source>
</reference>
<proteinExistence type="predicted"/>
<evidence type="ECO:0000313" key="1">
    <source>
        <dbReference type="EMBL" id="KAK3094112.1"/>
    </source>
</evidence>
<accession>A0AA88XYC6</accession>
<comment type="caution">
    <text evidence="1">The sequence shown here is derived from an EMBL/GenBank/DDBJ whole genome shotgun (WGS) entry which is preliminary data.</text>
</comment>
<protein>
    <submittedName>
        <fullName evidence="1">Uncharacterized protein</fullName>
    </submittedName>
</protein>
<dbReference type="AlphaFoldDB" id="A0AA88XYC6"/>
<dbReference type="EMBL" id="VSWD01000009">
    <property type="protein sequence ID" value="KAK3094112.1"/>
    <property type="molecule type" value="Genomic_DNA"/>
</dbReference>